<name>A0A1Q5PSL8_9ACTO</name>
<dbReference type="InterPro" id="IPR036117">
    <property type="entry name" value="DhaL_dom_sf"/>
</dbReference>
<dbReference type="SUPFAM" id="SSF101473">
    <property type="entry name" value="DhaL-like"/>
    <property type="match status" value="1"/>
</dbReference>
<dbReference type="Proteomes" id="UP000186465">
    <property type="component" value="Unassembled WGS sequence"/>
</dbReference>
<dbReference type="AlphaFoldDB" id="A0A1Q5PSL8"/>
<sequence>MSATVEQILKWMDDYAVLIRRHAADLTELDRLIGDADHGANMQRGMEAVLKLEGKEFHDASTLLKRVGMTLVSSVGGSSGPLYGTFFIRMAAAFAAESEDQKLISAETFGKGLHAGVEGIAARGKAEAGDKTMLDAWYPALAAYDKALAEGKGFHDSLEAAVLAAEQGAEDTIPMVAHKGRASYLGERSAGVKDPGAASSALLLRAAFDTFTQE</sequence>
<keyword evidence="2 4" id="KW-0418">Kinase</keyword>
<comment type="caution">
    <text evidence="4">The sequence shown here is derived from an EMBL/GenBank/DDBJ whole genome shotgun (WGS) entry which is preliminary data.</text>
</comment>
<evidence type="ECO:0000313" key="5">
    <source>
        <dbReference type="Proteomes" id="UP000186465"/>
    </source>
</evidence>
<dbReference type="PANTHER" id="PTHR28629:SF4">
    <property type="entry name" value="TRIOKINASE_FMN CYCLASE"/>
    <property type="match status" value="1"/>
</dbReference>
<dbReference type="FunFam" id="1.25.40.340:FF:000002">
    <property type="entry name" value="Dihydroxyacetone kinase, L subunit"/>
    <property type="match status" value="1"/>
</dbReference>
<organism evidence="4 5">
    <name type="scientific">Boudabousia marimammalium</name>
    <dbReference type="NCBI Taxonomy" id="156892"/>
    <lineage>
        <taxon>Bacteria</taxon>
        <taxon>Bacillati</taxon>
        <taxon>Actinomycetota</taxon>
        <taxon>Actinomycetes</taxon>
        <taxon>Actinomycetales</taxon>
        <taxon>Actinomycetaceae</taxon>
        <taxon>Boudabousia</taxon>
    </lineage>
</organism>
<dbReference type="Gene3D" id="1.25.40.340">
    <property type="match status" value="1"/>
</dbReference>
<evidence type="ECO:0000256" key="1">
    <source>
        <dbReference type="ARBA" id="ARBA00022679"/>
    </source>
</evidence>
<proteinExistence type="predicted"/>
<dbReference type="OrthoDB" id="9800291at2"/>
<protein>
    <submittedName>
        <fullName evidence="4">Dihydroxyacetone kinase subunit L</fullName>
    </submittedName>
</protein>
<dbReference type="GO" id="GO:0005829">
    <property type="term" value="C:cytosol"/>
    <property type="evidence" value="ECO:0007669"/>
    <property type="project" value="TreeGrafter"/>
</dbReference>
<evidence type="ECO:0000313" key="4">
    <source>
        <dbReference type="EMBL" id="OKL50509.1"/>
    </source>
</evidence>
<accession>A0A1Q5PSL8</accession>
<dbReference type="InterPro" id="IPR050861">
    <property type="entry name" value="Dihydroxyacetone_Kinase"/>
</dbReference>
<dbReference type="InterPro" id="IPR004007">
    <property type="entry name" value="DhaL_dom"/>
</dbReference>
<reference evidence="5" key="1">
    <citation type="submission" date="2016-11" db="EMBL/GenBank/DDBJ databases">
        <title>Actinomyces gypaetusis sp. nov. isolated from Gypaetus barbatus in Qinghai Tibet Plateau China.</title>
        <authorList>
            <person name="Meng X."/>
        </authorList>
    </citation>
    <scope>NUCLEOTIDE SEQUENCE [LARGE SCALE GENOMIC DNA]</scope>
    <source>
        <strain evidence="5">DSM 15383</strain>
    </source>
</reference>
<dbReference type="NCBIfam" id="TIGR02365">
    <property type="entry name" value="dha_L_ycgS"/>
    <property type="match status" value="1"/>
</dbReference>
<dbReference type="STRING" id="156892.BM477_00615"/>
<dbReference type="PROSITE" id="PS51480">
    <property type="entry name" value="DHAL"/>
    <property type="match status" value="1"/>
</dbReference>
<dbReference type="RefSeq" id="WP_075360748.1">
    <property type="nucleotide sequence ID" value="NZ_MPDM01000001.1"/>
</dbReference>
<dbReference type="GO" id="GO:0004371">
    <property type="term" value="F:glycerone kinase activity"/>
    <property type="evidence" value="ECO:0007669"/>
    <property type="project" value="InterPro"/>
</dbReference>
<keyword evidence="1" id="KW-0808">Transferase</keyword>
<dbReference type="EMBL" id="MPDM01000001">
    <property type="protein sequence ID" value="OKL50509.1"/>
    <property type="molecule type" value="Genomic_DNA"/>
</dbReference>
<dbReference type="InterPro" id="IPR012737">
    <property type="entry name" value="DhaK_L_YcgS"/>
</dbReference>
<gene>
    <name evidence="4" type="ORF">BM477_00615</name>
</gene>
<dbReference type="PANTHER" id="PTHR28629">
    <property type="entry name" value="TRIOKINASE/FMN CYCLASE"/>
    <property type="match status" value="1"/>
</dbReference>
<dbReference type="GO" id="GO:0019563">
    <property type="term" value="P:glycerol catabolic process"/>
    <property type="evidence" value="ECO:0007669"/>
    <property type="project" value="TreeGrafter"/>
</dbReference>
<feature type="domain" description="DhaL" evidence="3">
    <location>
        <begin position="6"/>
        <end position="209"/>
    </location>
</feature>
<evidence type="ECO:0000256" key="2">
    <source>
        <dbReference type="ARBA" id="ARBA00022777"/>
    </source>
</evidence>
<keyword evidence="5" id="KW-1185">Reference proteome</keyword>
<evidence type="ECO:0000259" key="3">
    <source>
        <dbReference type="PROSITE" id="PS51480"/>
    </source>
</evidence>
<dbReference type="SMART" id="SM01120">
    <property type="entry name" value="Dak2"/>
    <property type="match status" value="1"/>
</dbReference>
<dbReference type="Pfam" id="PF02734">
    <property type="entry name" value="Dak2"/>
    <property type="match status" value="1"/>
</dbReference>